<keyword evidence="1" id="KW-0560">Oxidoreductase</keyword>
<reference evidence="3" key="1">
    <citation type="submission" date="2019-08" db="EMBL/GenBank/DDBJ databases">
        <authorList>
            <person name="Kucharzyk K."/>
            <person name="Murdoch R.W."/>
            <person name="Higgins S."/>
            <person name="Loffler F."/>
        </authorList>
    </citation>
    <scope>NUCLEOTIDE SEQUENCE</scope>
</reference>
<comment type="caution">
    <text evidence="3">The sequence shown here is derived from an EMBL/GenBank/DDBJ whole genome shotgun (WGS) entry which is preliminary data.</text>
</comment>
<dbReference type="InterPro" id="IPR050523">
    <property type="entry name" value="AKR_Detox_Biosynth"/>
</dbReference>
<evidence type="ECO:0000259" key="2">
    <source>
        <dbReference type="Pfam" id="PF00248"/>
    </source>
</evidence>
<dbReference type="AlphaFoldDB" id="A0A645HSQ5"/>
<gene>
    <name evidence="3" type="ORF">SDC9_186712</name>
</gene>
<accession>A0A645HSQ5</accession>
<dbReference type="PANTHER" id="PTHR43364:SF4">
    <property type="entry name" value="NAD(P)-LINKED OXIDOREDUCTASE SUPERFAMILY PROTEIN"/>
    <property type="match status" value="1"/>
</dbReference>
<proteinExistence type="predicted"/>
<dbReference type="EMBL" id="VSSQ01094845">
    <property type="protein sequence ID" value="MPN39184.1"/>
    <property type="molecule type" value="Genomic_DNA"/>
</dbReference>
<evidence type="ECO:0000256" key="1">
    <source>
        <dbReference type="ARBA" id="ARBA00023002"/>
    </source>
</evidence>
<dbReference type="GO" id="GO:0016491">
    <property type="term" value="F:oxidoreductase activity"/>
    <property type="evidence" value="ECO:0007669"/>
    <property type="project" value="UniProtKB-KW"/>
</dbReference>
<dbReference type="Pfam" id="PF00248">
    <property type="entry name" value="Aldo_ket_red"/>
    <property type="match status" value="1"/>
</dbReference>
<protein>
    <recommendedName>
        <fullName evidence="2">NADP-dependent oxidoreductase domain-containing protein</fullName>
    </recommendedName>
</protein>
<dbReference type="Gene3D" id="3.20.20.100">
    <property type="entry name" value="NADP-dependent oxidoreductase domain"/>
    <property type="match status" value="1"/>
</dbReference>
<feature type="domain" description="NADP-dependent oxidoreductase" evidence="2">
    <location>
        <begin position="1"/>
        <end position="169"/>
    </location>
</feature>
<dbReference type="PANTHER" id="PTHR43364">
    <property type="entry name" value="NADH-SPECIFIC METHYLGLYOXAL REDUCTASE-RELATED"/>
    <property type="match status" value="1"/>
</dbReference>
<dbReference type="InterPro" id="IPR023210">
    <property type="entry name" value="NADP_OxRdtase_dom"/>
</dbReference>
<name>A0A645HSQ5_9ZZZZ</name>
<dbReference type="InterPro" id="IPR036812">
    <property type="entry name" value="NAD(P)_OxRdtase_dom_sf"/>
</dbReference>
<evidence type="ECO:0000313" key="3">
    <source>
        <dbReference type="EMBL" id="MPN39184.1"/>
    </source>
</evidence>
<dbReference type="SUPFAM" id="SSF51430">
    <property type="entry name" value="NAD(P)-linked oxidoreductase"/>
    <property type="match status" value="1"/>
</dbReference>
<sequence>MKQEGKLLCYGWSTYTRENVESFAAKTRGSVIQTKANLFSYDADTITACEAHGFACLNNSPLAMGFLSGKFSDTTHFGTDDVRASAFDWTEYFENGQPKPAFLTRMARVREALQSGGRTAAQGALAWLWAKSTVNIPIPGFKLLAQAEENARAISFGPLDEAQMQQIETALCEP</sequence>
<organism evidence="3">
    <name type="scientific">bioreactor metagenome</name>
    <dbReference type="NCBI Taxonomy" id="1076179"/>
    <lineage>
        <taxon>unclassified sequences</taxon>
        <taxon>metagenomes</taxon>
        <taxon>ecological metagenomes</taxon>
    </lineage>
</organism>
<dbReference type="GO" id="GO:0005829">
    <property type="term" value="C:cytosol"/>
    <property type="evidence" value="ECO:0007669"/>
    <property type="project" value="TreeGrafter"/>
</dbReference>